<protein>
    <submittedName>
        <fullName evidence="1">Uncharacterized protein</fullName>
    </submittedName>
</protein>
<dbReference type="AlphaFoldDB" id="A0A0F9HGM9"/>
<dbReference type="EMBL" id="LAZR01022750">
    <property type="protein sequence ID" value="KKL80800.1"/>
    <property type="molecule type" value="Genomic_DNA"/>
</dbReference>
<name>A0A0F9HGM9_9ZZZZ</name>
<accession>A0A0F9HGM9</accession>
<proteinExistence type="predicted"/>
<reference evidence="1" key="1">
    <citation type="journal article" date="2015" name="Nature">
        <title>Complex archaea that bridge the gap between prokaryotes and eukaryotes.</title>
        <authorList>
            <person name="Spang A."/>
            <person name="Saw J.H."/>
            <person name="Jorgensen S.L."/>
            <person name="Zaremba-Niedzwiedzka K."/>
            <person name="Martijn J."/>
            <person name="Lind A.E."/>
            <person name="van Eijk R."/>
            <person name="Schleper C."/>
            <person name="Guy L."/>
            <person name="Ettema T.J."/>
        </authorList>
    </citation>
    <scope>NUCLEOTIDE SEQUENCE</scope>
</reference>
<comment type="caution">
    <text evidence="1">The sequence shown here is derived from an EMBL/GenBank/DDBJ whole genome shotgun (WGS) entry which is preliminary data.</text>
</comment>
<evidence type="ECO:0000313" key="1">
    <source>
        <dbReference type="EMBL" id="KKL80800.1"/>
    </source>
</evidence>
<sequence length="35" mass="3798">MLDDGSDCLVFLLCSCSGDDMDDLPDRGIAYLLES</sequence>
<gene>
    <name evidence="1" type="ORF">LCGC14_2001140</name>
</gene>
<organism evidence="1">
    <name type="scientific">marine sediment metagenome</name>
    <dbReference type="NCBI Taxonomy" id="412755"/>
    <lineage>
        <taxon>unclassified sequences</taxon>
        <taxon>metagenomes</taxon>
        <taxon>ecological metagenomes</taxon>
    </lineage>
</organism>